<evidence type="ECO:0000313" key="2">
    <source>
        <dbReference type="EMBL" id="KAK9754920.1"/>
    </source>
</evidence>
<name>A0AAW1NA66_POPJA</name>
<evidence type="ECO:0000256" key="1">
    <source>
        <dbReference type="SAM" id="MobiDB-lite"/>
    </source>
</evidence>
<dbReference type="EMBL" id="JASPKY010000004">
    <property type="protein sequence ID" value="KAK9754920.1"/>
    <property type="molecule type" value="Genomic_DNA"/>
</dbReference>
<gene>
    <name evidence="2" type="ORF">QE152_g876</name>
</gene>
<evidence type="ECO:0000313" key="3">
    <source>
        <dbReference type="Proteomes" id="UP001458880"/>
    </source>
</evidence>
<dbReference type="Proteomes" id="UP001458880">
    <property type="component" value="Unassembled WGS sequence"/>
</dbReference>
<protein>
    <submittedName>
        <fullName evidence="2">Uncharacterized protein</fullName>
    </submittedName>
</protein>
<feature type="region of interest" description="Disordered" evidence="1">
    <location>
        <begin position="235"/>
        <end position="266"/>
    </location>
</feature>
<reference evidence="2 3" key="1">
    <citation type="journal article" date="2024" name="BMC Genomics">
        <title>De novo assembly and annotation of Popillia japonica's genome with initial clues to its potential as an invasive pest.</title>
        <authorList>
            <person name="Cucini C."/>
            <person name="Boschi S."/>
            <person name="Funari R."/>
            <person name="Cardaioli E."/>
            <person name="Iannotti N."/>
            <person name="Marturano G."/>
            <person name="Paoli F."/>
            <person name="Bruttini M."/>
            <person name="Carapelli A."/>
            <person name="Frati F."/>
            <person name="Nardi F."/>
        </authorList>
    </citation>
    <scope>NUCLEOTIDE SEQUENCE [LARGE SCALE GENOMIC DNA]</scope>
    <source>
        <strain evidence="2">DMR45628</strain>
    </source>
</reference>
<keyword evidence="3" id="KW-1185">Reference proteome</keyword>
<sequence>MGDGGLMLEDVGNRKKVGVLERSQKSLAALFTLVDAQVVVSGEDKPNAARFDKENKHGPNNSQNRIKTDMYVGTVYEKAKPSARTLLEATWRVQRISIRVGNRYRTGEGTPVNQVSQPVNRPLSTFEARPIKLYPLACMYVGSGIEGREKVRQKFANLQSAFIKINDTRRKTCEGNAANSSYYEEMLDILGDTDKVNPVLMLDTSSSTKKTDDEHETTTGVEEEISNVALVNALPNSETEANESVGRKRQNRFASIKSTLKPKPTM</sequence>
<accession>A0AAW1NA66</accession>
<comment type="caution">
    <text evidence="2">The sequence shown here is derived from an EMBL/GenBank/DDBJ whole genome shotgun (WGS) entry which is preliminary data.</text>
</comment>
<proteinExistence type="predicted"/>
<organism evidence="2 3">
    <name type="scientific">Popillia japonica</name>
    <name type="common">Japanese beetle</name>
    <dbReference type="NCBI Taxonomy" id="7064"/>
    <lineage>
        <taxon>Eukaryota</taxon>
        <taxon>Metazoa</taxon>
        <taxon>Ecdysozoa</taxon>
        <taxon>Arthropoda</taxon>
        <taxon>Hexapoda</taxon>
        <taxon>Insecta</taxon>
        <taxon>Pterygota</taxon>
        <taxon>Neoptera</taxon>
        <taxon>Endopterygota</taxon>
        <taxon>Coleoptera</taxon>
        <taxon>Polyphaga</taxon>
        <taxon>Scarabaeiformia</taxon>
        <taxon>Scarabaeidae</taxon>
        <taxon>Rutelinae</taxon>
        <taxon>Popillia</taxon>
    </lineage>
</organism>
<dbReference type="AlphaFoldDB" id="A0AAW1NA66"/>